<dbReference type="OrthoDB" id="5788007at2759"/>
<evidence type="ECO:0000313" key="2">
    <source>
        <dbReference type="EMBL" id="RCN43280.1"/>
    </source>
</evidence>
<evidence type="ECO:0000313" key="3">
    <source>
        <dbReference type="Proteomes" id="UP000252519"/>
    </source>
</evidence>
<keyword evidence="3" id="KW-1185">Reference proteome</keyword>
<sequence length="260" mass="29533">MILVQVTITWNRFSDPPQSHSTPKAAHHSQIRPESATPMSREQKLTWGRLPPSAGYRSASAMAQHMRPASRQSDAGIAQCKHGTAFSFSIKEWIHYNTFEDITCISLPFAEQPMCGVHTTTLLQLRHIHYLYSGPSTLLQTGSSAASRLHFYQSFHRITVLPMELRTELLMRRQTTWPSLIVRLPWLTWTLLNYVSSSLFVRIFPSFSRNRPLLILSSSCLSAPDGPVDYDANIDYLEKAYKMDFCSKTVQVAEKVTTVI</sequence>
<evidence type="ECO:0000256" key="1">
    <source>
        <dbReference type="SAM" id="MobiDB-lite"/>
    </source>
</evidence>
<dbReference type="AlphaFoldDB" id="A0A368GJR9"/>
<reference evidence="2 3" key="1">
    <citation type="submission" date="2014-10" db="EMBL/GenBank/DDBJ databases">
        <title>Draft genome of the hookworm Ancylostoma caninum.</title>
        <authorList>
            <person name="Mitreva M."/>
        </authorList>
    </citation>
    <scope>NUCLEOTIDE SEQUENCE [LARGE SCALE GENOMIC DNA]</scope>
    <source>
        <strain evidence="2 3">Baltimore</strain>
    </source>
</reference>
<accession>A0A368GJR9</accession>
<feature type="region of interest" description="Disordered" evidence="1">
    <location>
        <begin position="14"/>
        <end position="44"/>
    </location>
</feature>
<gene>
    <name evidence="2" type="ORF">ANCCAN_10743</name>
</gene>
<comment type="caution">
    <text evidence="2">The sequence shown here is derived from an EMBL/GenBank/DDBJ whole genome shotgun (WGS) entry which is preliminary data.</text>
</comment>
<dbReference type="Proteomes" id="UP000252519">
    <property type="component" value="Unassembled WGS sequence"/>
</dbReference>
<proteinExistence type="predicted"/>
<protein>
    <submittedName>
        <fullName evidence="2">Uncharacterized protein</fullName>
    </submittedName>
</protein>
<dbReference type="EMBL" id="JOJR01000163">
    <property type="protein sequence ID" value="RCN43280.1"/>
    <property type="molecule type" value="Genomic_DNA"/>
</dbReference>
<name>A0A368GJR9_ANCCA</name>
<organism evidence="2 3">
    <name type="scientific">Ancylostoma caninum</name>
    <name type="common">Dog hookworm</name>
    <dbReference type="NCBI Taxonomy" id="29170"/>
    <lineage>
        <taxon>Eukaryota</taxon>
        <taxon>Metazoa</taxon>
        <taxon>Ecdysozoa</taxon>
        <taxon>Nematoda</taxon>
        <taxon>Chromadorea</taxon>
        <taxon>Rhabditida</taxon>
        <taxon>Rhabditina</taxon>
        <taxon>Rhabditomorpha</taxon>
        <taxon>Strongyloidea</taxon>
        <taxon>Ancylostomatidae</taxon>
        <taxon>Ancylostomatinae</taxon>
        <taxon>Ancylostoma</taxon>
    </lineage>
</organism>